<comment type="caution">
    <text evidence="1">The sequence shown here is derived from an EMBL/GenBank/DDBJ whole genome shotgun (WGS) entry which is preliminary data.</text>
</comment>
<dbReference type="EMBL" id="PRDM01000002">
    <property type="protein sequence ID" value="MBE8725161.1"/>
    <property type="molecule type" value="Genomic_DNA"/>
</dbReference>
<gene>
    <name evidence="1" type="ORF">C4F50_09395</name>
</gene>
<sequence>MQPIALIFTNNFFTQIEIDLSRSIQILFYRKARKVFVSVWFVKKTKFAKLVQYKALRSLHLLKILLYKKLCVLCGKIN</sequence>
<evidence type="ECO:0000313" key="1">
    <source>
        <dbReference type="EMBL" id="MBE8725161.1"/>
    </source>
</evidence>
<accession>A0ABR9TII0</accession>
<evidence type="ECO:0000313" key="2">
    <source>
        <dbReference type="Proteomes" id="UP000640614"/>
    </source>
</evidence>
<dbReference type="Proteomes" id="UP000640614">
    <property type="component" value="Unassembled WGS sequence"/>
</dbReference>
<proteinExistence type="predicted"/>
<reference evidence="1 2" key="1">
    <citation type="submission" date="2018-07" db="EMBL/GenBank/DDBJ databases">
        <title>Genome assembly of strain KB82.</title>
        <authorList>
            <person name="Kukolya J."/>
            <person name="Horvath B."/>
            <person name="Nagy I."/>
            <person name="Toth A."/>
        </authorList>
    </citation>
    <scope>NUCLEOTIDE SEQUENCE [LARGE SCALE GENOMIC DNA]</scope>
    <source>
        <strain evidence="1 2">Kb82</strain>
    </source>
</reference>
<protein>
    <submittedName>
        <fullName evidence="1">Uncharacterized protein</fullName>
    </submittedName>
</protein>
<organism evidence="1 2">
    <name type="scientific">Flavobacterium hungaricum</name>
    <dbReference type="NCBI Taxonomy" id="2082725"/>
    <lineage>
        <taxon>Bacteria</taxon>
        <taxon>Pseudomonadati</taxon>
        <taxon>Bacteroidota</taxon>
        <taxon>Flavobacteriia</taxon>
        <taxon>Flavobacteriales</taxon>
        <taxon>Flavobacteriaceae</taxon>
        <taxon>Flavobacterium</taxon>
    </lineage>
</organism>
<keyword evidence="2" id="KW-1185">Reference proteome</keyword>
<name>A0ABR9TII0_9FLAO</name>